<evidence type="ECO:0000259" key="1">
    <source>
        <dbReference type="Pfam" id="PF24722"/>
    </source>
</evidence>
<sequence>MILKHQVMEMLLNACPSFKEPWKEYFDYSYQPGEEQLLYVDLGEFAVHLVNLYKGKSLAEFPDVFEVIERLHINGDDFVKEAATIGLLEGIQNIAGNSDLNPEVFYEYLKPESKKWWDRLNDYWSGRSPSV</sequence>
<accession>A0ABT8QMI6</accession>
<name>A0ABT8QMI6_9FIRM</name>
<comment type="caution">
    <text evidence="2">The sequence shown here is derived from an EMBL/GenBank/DDBJ whole genome shotgun (WGS) entry which is preliminary data.</text>
</comment>
<organism evidence="2 3">
    <name type="scientific">Desulfosporosinus nitroreducens</name>
    <dbReference type="NCBI Taxonomy" id="2018668"/>
    <lineage>
        <taxon>Bacteria</taxon>
        <taxon>Bacillati</taxon>
        <taxon>Bacillota</taxon>
        <taxon>Clostridia</taxon>
        <taxon>Eubacteriales</taxon>
        <taxon>Desulfitobacteriaceae</taxon>
        <taxon>Desulfosporosinus</taxon>
    </lineage>
</organism>
<dbReference type="Pfam" id="PF24722">
    <property type="entry name" value="DUF7674"/>
    <property type="match status" value="1"/>
</dbReference>
<dbReference type="InterPro" id="IPR056091">
    <property type="entry name" value="DUF7674"/>
</dbReference>
<gene>
    <name evidence="2" type="ORF">M8H41_06650</name>
</gene>
<evidence type="ECO:0000313" key="2">
    <source>
        <dbReference type="EMBL" id="MDO0822534.1"/>
    </source>
</evidence>
<evidence type="ECO:0000313" key="3">
    <source>
        <dbReference type="Proteomes" id="UP001176021"/>
    </source>
</evidence>
<reference evidence="2" key="1">
    <citation type="submission" date="2022-05" db="EMBL/GenBank/DDBJ databases">
        <title>Expanded diversity of anoxic marine methylotrophy in a Black Sea sulfate reducing microorganism.</title>
        <authorList>
            <person name="Fischer P.Q."/>
            <person name="Stams A.J.M."/>
            <person name="Villanueva L."/>
            <person name="Sousa D.Z."/>
        </authorList>
    </citation>
    <scope>NUCLEOTIDE SEQUENCE</scope>
    <source>
        <strain evidence="2">P130</strain>
    </source>
</reference>
<dbReference type="RefSeq" id="WP_301999017.1">
    <property type="nucleotide sequence ID" value="NZ_JAMJEV010000005.1"/>
</dbReference>
<dbReference type="Proteomes" id="UP001176021">
    <property type="component" value="Unassembled WGS sequence"/>
</dbReference>
<dbReference type="EMBL" id="JAMJEV010000005">
    <property type="protein sequence ID" value="MDO0822534.1"/>
    <property type="molecule type" value="Genomic_DNA"/>
</dbReference>
<feature type="domain" description="DUF7674" evidence="1">
    <location>
        <begin position="9"/>
        <end position="124"/>
    </location>
</feature>
<protein>
    <recommendedName>
        <fullName evidence="1">DUF7674 domain-containing protein</fullName>
    </recommendedName>
</protein>
<keyword evidence="3" id="KW-1185">Reference proteome</keyword>
<proteinExistence type="predicted"/>